<feature type="region of interest" description="Disordered" evidence="3">
    <location>
        <begin position="169"/>
        <end position="244"/>
    </location>
</feature>
<keyword evidence="1" id="KW-0238">DNA-binding</keyword>
<dbReference type="CDD" id="cd11398">
    <property type="entry name" value="bHLHzip_scCBP1"/>
    <property type="match status" value="1"/>
</dbReference>
<keyword evidence="6" id="KW-1185">Reference proteome</keyword>
<dbReference type="PANTHER" id="PTHR47787">
    <property type="entry name" value="CENTROMERE-BINDING PROTEIN 1"/>
    <property type="match status" value="1"/>
</dbReference>
<dbReference type="RefSeq" id="XP_031855686.1">
    <property type="nucleotide sequence ID" value="XM_031999795.1"/>
</dbReference>
<reference evidence="5 6" key="1">
    <citation type="submission" date="2019-09" db="EMBL/GenBank/DDBJ databases">
        <authorList>
            <person name="Brejova B."/>
        </authorList>
    </citation>
    <scope>NUCLEOTIDE SEQUENCE [LARGE SCALE GENOMIC DNA]</scope>
</reference>
<evidence type="ECO:0000256" key="2">
    <source>
        <dbReference type="ARBA" id="ARBA00023242"/>
    </source>
</evidence>
<dbReference type="Gene3D" id="4.10.280.10">
    <property type="entry name" value="Helix-loop-helix DNA-binding domain"/>
    <property type="match status" value="1"/>
</dbReference>
<feature type="domain" description="BHLH" evidence="4">
    <location>
        <begin position="306"/>
        <end position="354"/>
    </location>
</feature>
<organism evidence="5 6">
    <name type="scientific">Magnusiomyces paraingens</name>
    <dbReference type="NCBI Taxonomy" id="2606893"/>
    <lineage>
        <taxon>Eukaryota</taxon>
        <taxon>Fungi</taxon>
        <taxon>Dikarya</taxon>
        <taxon>Ascomycota</taxon>
        <taxon>Saccharomycotina</taxon>
        <taxon>Dipodascomycetes</taxon>
        <taxon>Dipodascales</taxon>
        <taxon>Dipodascaceae</taxon>
        <taxon>Magnusiomyces</taxon>
    </lineage>
</organism>
<feature type="compositionally biased region" description="Low complexity" evidence="3">
    <location>
        <begin position="272"/>
        <end position="283"/>
    </location>
</feature>
<accession>A0A5E8C3A0</accession>
<feature type="compositionally biased region" description="Low complexity" evidence="3">
    <location>
        <begin position="230"/>
        <end position="244"/>
    </location>
</feature>
<dbReference type="AlphaFoldDB" id="A0A5E8C3A0"/>
<dbReference type="OrthoDB" id="71302at2759"/>
<feature type="region of interest" description="Disordered" evidence="3">
    <location>
        <begin position="272"/>
        <end position="319"/>
    </location>
</feature>
<evidence type="ECO:0000313" key="5">
    <source>
        <dbReference type="EMBL" id="VVT56471.1"/>
    </source>
</evidence>
<dbReference type="GO" id="GO:0003677">
    <property type="term" value="F:DNA binding"/>
    <property type="evidence" value="ECO:0007669"/>
    <property type="project" value="UniProtKB-KW"/>
</dbReference>
<feature type="compositionally biased region" description="Low complexity" evidence="3">
    <location>
        <begin position="90"/>
        <end position="105"/>
    </location>
</feature>
<dbReference type="SMART" id="SM00353">
    <property type="entry name" value="HLH"/>
    <property type="match status" value="1"/>
</dbReference>
<feature type="compositionally biased region" description="Low complexity" evidence="3">
    <location>
        <begin position="148"/>
        <end position="157"/>
    </location>
</feature>
<dbReference type="InterPro" id="IPR036638">
    <property type="entry name" value="HLH_DNA-bd_sf"/>
</dbReference>
<evidence type="ECO:0000313" key="6">
    <source>
        <dbReference type="Proteomes" id="UP000398389"/>
    </source>
</evidence>
<dbReference type="PANTHER" id="PTHR47787:SF1">
    <property type="entry name" value="CENTROMERE-BINDING PROTEIN 1"/>
    <property type="match status" value="1"/>
</dbReference>
<dbReference type="InterPro" id="IPR047206">
    <property type="entry name" value="bHLHzip_scCBP1-like"/>
</dbReference>
<feature type="compositionally biased region" description="Basic and acidic residues" evidence="3">
    <location>
        <begin position="310"/>
        <end position="319"/>
    </location>
</feature>
<dbReference type="InterPro" id="IPR011598">
    <property type="entry name" value="bHLH_dom"/>
</dbReference>
<sequence length="416" mass="45296">MANYYSKSLDSEPRSKRQKNFQEEDAEGTEDEKIIKTQPEDETTAEDLIDNEIIQHQQQQEEQEKAAQEEQRKSNKRTREETKPTELGGVSATAAAAAAAVSASVNELQENEEHESAGAADNTGVNGSTSGEKVDNESPSVKDSRVVSSDQQASLASSLLAATATAALRSSNGTENLTPTPLTAPQSMSGSPVPQSQSQSQQSHGVPGSSHHGLPPSHNGLSAATTSGLQSPHHAATTSTSTHLAMAAAAASQYAQHNSQIHAQHQQLTQQQQVAALAQQQQGGVLGHPTISPHKPPVGSDEWHRQRRDNHKEVERRRRETINDGIRELAEIVPNCDKNKGQILRRAVEYIRELKESETDRIEKWTLDKLLSEQAISEYSATNDKLKNELELAWREVAAWKKACTDAGIMKPADIQ</sequence>
<feature type="compositionally biased region" description="Polar residues" evidence="3">
    <location>
        <begin position="172"/>
        <end position="184"/>
    </location>
</feature>
<feature type="compositionally biased region" description="Basic and acidic residues" evidence="3">
    <location>
        <begin position="132"/>
        <end position="145"/>
    </location>
</feature>
<evidence type="ECO:0000259" key="4">
    <source>
        <dbReference type="PROSITE" id="PS50888"/>
    </source>
</evidence>
<feature type="compositionally biased region" description="Polar residues" evidence="3">
    <location>
        <begin position="219"/>
        <end position="229"/>
    </location>
</feature>
<feature type="region of interest" description="Disordered" evidence="3">
    <location>
        <begin position="1"/>
        <end position="157"/>
    </location>
</feature>
<feature type="compositionally biased region" description="Low complexity" evidence="3">
    <location>
        <begin position="185"/>
        <end position="218"/>
    </location>
</feature>
<dbReference type="Pfam" id="PF00010">
    <property type="entry name" value="HLH"/>
    <property type="match status" value="1"/>
</dbReference>
<evidence type="ECO:0000256" key="3">
    <source>
        <dbReference type="SAM" id="MobiDB-lite"/>
    </source>
</evidence>
<dbReference type="EMBL" id="CABVLU010000004">
    <property type="protein sequence ID" value="VVT56471.1"/>
    <property type="molecule type" value="Genomic_DNA"/>
</dbReference>
<dbReference type="GO" id="GO:0005634">
    <property type="term" value="C:nucleus"/>
    <property type="evidence" value="ECO:0007669"/>
    <property type="project" value="TreeGrafter"/>
</dbReference>
<feature type="compositionally biased region" description="Acidic residues" evidence="3">
    <location>
        <begin position="40"/>
        <end position="50"/>
    </location>
</feature>
<evidence type="ECO:0000256" key="1">
    <source>
        <dbReference type="ARBA" id="ARBA00023125"/>
    </source>
</evidence>
<proteinExistence type="predicted"/>
<gene>
    <name evidence="5" type="ORF">SAPINGB_P005080</name>
</gene>
<keyword evidence="2" id="KW-0539">Nucleus</keyword>
<dbReference type="SUPFAM" id="SSF47459">
    <property type="entry name" value="HLH, helix-loop-helix DNA-binding domain"/>
    <property type="match status" value="1"/>
</dbReference>
<protein>
    <recommendedName>
        <fullName evidence="4">BHLH domain-containing protein</fullName>
    </recommendedName>
</protein>
<dbReference type="GO" id="GO:0046983">
    <property type="term" value="F:protein dimerization activity"/>
    <property type="evidence" value="ECO:0007669"/>
    <property type="project" value="InterPro"/>
</dbReference>
<feature type="compositionally biased region" description="Basic and acidic residues" evidence="3">
    <location>
        <begin position="62"/>
        <end position="84"/>
    </location>
</feature>
<dbReference type="GeneID" id="43583895"/>
<dbReference type="GO" id="GO:0003700">
    <property type="term" value="F:DNA-binding transcription factor activity"/>
    <property type="evidence" value="ECO:0007669"/>
    <property type="project" value="InterPro"/>
</dbReference>
<name>A0A5E8C3A0_9ASCO</name>
<dbReference type="Proteomes" id="UP000398389">
    <property type="component" value="Unassembled WGS sequence"/>
</dbReference>
<dbReference type="PROSITE" id="PS50888">
    <property type="entry name" value="BHLH"/>
    <property type="match status" value="1"/>
</dbReference>